<evidence type="ECO:0000256" key="1">
    <source>
        <dbReference type="ARBA" id="ARBA00007447"/>
    </source>
</evidence>
<dbReference type="EMBL" id="MLKD01000012">
    <property type="protein sequence ID" value="OQE21387.1"/>
    <property type="molecule type" value="Genomic_DNA"/>
</dbReference>
<dbReference type="InterPro" id="IPR021109">
    <property type="entry name" value="Peptidase_aspartic_dom_sf"/>
</dbReference>
<keyword evidence="6" id="KW-1185">Reference proteome</keyword>
<keyword evidence="3" id="KW-0732">Signal</keyword>
<evidence type="ECO:0000313" key="5">
    <source>
        <dbReference type="EMBL" id="OQE21387.1"/>
    </source>
</evidence>
<dbReference type="AlphaFoldDB" id="A0A1V6T4Z1"/>
<accession>A0A1V6T4Z1</accession>
<dbReference type="InterPro" id="IPR001461">
    <property type="entry name" value="Aspartic_peptidase_A1"/>
</dbReference>
<dbReference type="InterPro" id="IPR033121">
    <property type="entry name" value="PEPTIDASE_A1"/>
</dbReference>
<feature type="domain" description="Peptidase A1" evidence="4">
    <location>
        <begin position="72"/>
        <end position="394"/>
    </location>
</feature>
<organism evidence="5 6">
    <name type="scientific">Penicillium steckii</name>
    <dbReference type="NCBI Taxonomy" id="303698"/>
    <lineage>
        <taxon>Eukaryota</taxon>
        <taxon>Fungi</taxon>
        <taxon>Dikarya</taxon>
        <taxon>Ascomycota</taxon>
        <taxon>Pezizomycotina</taxon>
        <taxon>Eurotiomycetes</taxon>
        <taxon>Eurotiomycetidae</taxon>
        <taxon>Eurotiales</taxon>
        <taxon>Aspergillaceae</taxon>
        <taxon>Penicillium</taxon>
    </lineage>
</organism>
<feature type="signal peptide" evidence="3">
    <location>
        <begin position="1"/>
        <end position="19"/>
    </location>
</feature>
<proteinExistence type="inferred from homology"/>
<dbReference type="GO" id="GO:0006508">
    <property type="term" value="P:proteolysis"/>
    <property type="evidence" value="ECO:0007669"/>
    <property type="project" value="InterPro"/>
</dbReference>
<evidence type="ECO:0000313" key="6">
    <source>
        <dbReference type="Proteomes" id="UP000191285"/>
    </source>
</evidence>
<dbReference type="PRINTS" id="PR00792">
    <property type="entry name" value="PEPSIN"/>
</dbReference>
<comment type="caution">
    <text evidence="5">The sequence shown here is derived from an EMBL/GenBank/DDBJ whole genome shotgun (WGS) entry which is preliminary data.</text>
</comment>
<dbReference type="GO" id="GO:0004190">
    <property type="term" value="F:aspartic-type endopeptidase activity"/>
    <property type="evidence" value="ECO:0007669"/>
    <property type="project" value="InterPro"/>
</dbReference>
<dbReference type="PROSITE" id="PS51767">
    <property type="entry name" value="PEPTIDASE_A1"/>
    <property type="match status" value="1"/>
</dbReference>
<comment type="similarity">
    <text evidence="1">Belongs to the peptidase A1 family.</text>
</comment>
<dbReference type="Gene3D" id="2.40.70.10">
    <property type="entry name" value="Acid Proteases"/>
    <property type="match status" value="2"/>
</dbReference>
<protein>
    <recommendedName>
        <fullName evidence="4">Peptidase A1 domain-containing protein</fullName>
    </recommendedName>
</protein>
<evidence type="ECO:0000259" key="4">
    <source>
        <dbReference type="PROSITE" id="PS51767"/>
    </source>
</evidence>
<gene>
    <name evidence="5" type="ORF">PENSTE_c012G04148</name>
</gene>
<reference evidence="6" key="1">
    <citation type="journal article" date="2017" name="Nat. Microbiol.">
        <title>Global analysis of biosynthetic gene clusters reveals vast potential of secondary metabolite production in Penicillium species.</title>
        <authorList>
            <person name="Nielsen J.C."/>
            <person name="Grijseels S."/>
            <person name="Prigent S."/>
            <person name="Ji B."/>
            <person name="Dainat J."/>
            <person name="Nielsen K.F."/>
            <person name="Frisvad J.C."/>
            <person name="Workman M."/>
            <person name="Nielsen J."/>
        </authorList>
    </citation>
    <scope>NUCLEOTIDE SEQUENCE [LARGE SCALE GENOMIC DNA]</scope>
    <source>
        <strain evidence="6">IBT 24891</strain>
    </source>
</reference>
<evidence type="ECO:0000256" key="3">
    <source>
        <dbReference type="SAM" id="SignalP"/>
    </source>
</evidence>
<dbReference type="STRING" id="303698.A0A1V6T4Z1"/>
<dbReference type="OrthoDB" id="4363213at2759"/>
<dbReference type="Pfam" id="PF00026">
    <property type="entry name" value="Asp"/>
    <property type="match status" value="1"/>
</dbReference>
<dbReference type="Proteomes" id="UP000191285">
    <property type="component" value="Unassembled WGS sequence"/>
</dbReference>
<sequence length="450" mass="48452">MRGGPIVLLGLAAPALANALVLEKRDSPAVLTVPVIQTRGVSNSRQVSKRSSTFDVDFNSNEMSPYLYTDQWWLNFTLGTPGVNFEGYLDTLSNGIWVFEQYNIYCRNFTICGDKYGYNSTKSDTSKVLDEVFKYDYSGIPLEGTLVTDVLSIGDTKLKSIKFAVLEERDSWNNSTENTFGIGLGNASTSSLPQALVDAGAINSAAVSLWNGTALFGGVNKAKYEGDLHTFDIVQGNSSLKSLRINMDGISINGSSIASDEFPVATNFDISSTWSYVPKSVAQALNAKIGATNAPDMYGMVNFSCNAVPNDTTIAFTFGDLDLEFDLSLFISRGDLFSVKPWIDLDTEGIYNDLCFLQIVENTGFEGGGGILGSNIITQIYSVFDLDNEQVSLAKRNENDDAADDIVEISSGKDGVPGAKKDSDSAGTRVGGNMSMTAFVAATAMLIIAF</sequence>
<dbReference type="SUPFAM" id="SSF50630">
    <property type="entry name" value="Acid proteases"/>
    <property type="match status" value="1"/>
</dbReference>
<name>A0A1V6T4Z1_9EURO</name>
<keyword evidence="2" id="KW-0378">Hydrolase</keyword>
<evidence type="ECO:0000256" key="2">
    <source>
        <dbReference type="ARBA" id="ARBA00022801"/>
    </source>
</evidence>
<feature type="chain" id="PRO_5010695077" description="Peptidase A1 domain-containing protein" evidence="3">
    <location>
        <begin position="20"/>
        <end position="450"/>
    </location>
</feature>
<dbReference type="PANTHER" id="PTHR47966">
    <property type="entry name" value="BETA-SITE APP-CLEAVING ENZYME, ISOFORM A-RELATED"/>
    <property type="match status" value="1"/>
</dbReference>
<dbReference type="PANTHER" id="PTHR47966:SF65">
    <property type="entry name" value="ASPARTIC-TYPE ENDOPEPTIDASE"/>
    <property type="match status" value="1"/>
</dbReference>